<dbReference type="EMBL" id="JAAZCD010000300">
    <property type="protein sequence ID" value="NLD33136.1"/>
    <property type="molecule type" value="Genomic_DNA"/>
</dbReference>
<dbReference type="Proteomes" id="UP000589373">
    <property type="component" value="Unassembled WGS sequence"/>
</dbReference>
<sequence length="110" mass="12210">MAGNGLMMQYFEWYLDDDGQLWNRLKEDAKHLKELGITAVWTPPAYKATGTNDTGYGVYDLYDLGEFDQKGAVRTKYGTKAEYLAAIEALHAEGIAVYADVVLNHKAGAD</sequence>
<name>A0A847D8N8_9LACT</name>
<dbReference type="RefSeq" id="WP_276648636.1">
    <property type="nucleotide sequence ID" value="NZ_JAAZCD010000300.1"/>
</dbReference>
<evidence type="ECO:0000313" key="2">
    <source>
        <dbReference type="EMBL" id="NLD33136.1"/>
    </source>
</evidence>
<feature type="non-terminal residue" evidence="2">
    <location>
        <position position="110"/>
    </location>
</feature>
<accession>A0A847D8N8</accession>
<dbReference type="Pfam" id="PF00128">
    <property type="entry name" value="Alpha-amylase"/>
    <property type="match status" value="1"/>
</dbReference>
<dbReference type="GO" id="GO:0005975">
    <property type="term" value="P:carbohydrate metabolic process"/>
    <property type="evidence" value="ECO:0007669"/>
    <property type="project" value="InterPro"/>
</dbReference>
<dbReference type="InterPro" id="IPR006047">
    <property type="entry name" value="GH13_cat_dom"/>
</dbReference>
<evidence type="ECO:0000313" key="3">
    <source>
        <dbReference type="Proteomes" id="UP000589373"/>
    </source>
</evidence>
<dbReference type="SUPFAM" id="SSF51445">
    <property type="entry name" value="(Trans)glycosidases"/>
    <property type="match status" value="1"/>
</dbReference>
<feature type="domain" description="Glycosyl hydrolase family 13 catalytic" evidence="1">
    <location>
        <begin position="29"/>
        <end position="107"/>
    </location>
</feature>
<protein>
    <submittedName>
        <fullName evidence="2">Alpha-amylase</fullName>
    </submittedName>
</protein>
<dbReference type="Gene3D" id="3.30.750.90">
    <property type="match status" value="1"/>
</dbReference>
<dbReference type="InterPro" id="IPR017853">
    <property type="entry name" value="GH"/>
</dbReference>
<evidence type="ECO:0000259" key="1">
    <source>
        <dbReference type="Pfam" id="PF00128"/>
    </source>
</evidence>
<organism evidence="2 3">
    <name type="scientific">Trichococcus flocculiformis</name>
    <dbReference type="NCBI Taxonomy" id="82803"/>
    <lineage>
        <taxon>Bacteria</taxon>
        <taxon>Bacillati</taxon>
        <taxon>Bacillota</taxon>
        <taxon>Bacilli</taxon>
        <taxon>Lactobacillales</taxon>
        <taxon>Carnobacteriaceae</taxon>
        <taxon>Trichococcus</taxon>
    </lineage>
</organism>
<dbReference type="AlphaFoldDB" id="A0A847D8N8"/>
<comment type="caution">
    <text evidence="2">The sequence shown here is derived from an EMBL/GenBank/DDBJ whole genome shotgun (WGS) entry which is preliminary data.</text>
</comment>
<reference evidence="2 3" key="1">
    <citation type="journal article" date="2020" name="Biotechnol. Biofuels">
        <title>New insights from the biogas microbiome by comprehensive genome-resolved metagenomics of nearly 1600 species originating from multiple anaerobic digesters.</title>
        <authorList>
            <person name="Campanaro S."/>
            <person name="Treu L."/>
            <person name="Rodriguez-R L.M."/>
            <person name="Kovalovszki A."/>
            <person name="Ziels R.M."/>
            <person name="Maus I."/>
            <person name="Zhu X."/>
            <person name="Kougias P.G."/>
            <person name="Basile A."/>
            <person name="Luo G."/>
            <person name="Schluter A."/>
            <person name="Konstantinidis K.T."/>
            <person name="Angelidaki I."/>
        </authorList>
    </citation>
    <scope>NUCLEOTIDE SEQUENCE [LARGE SCALE GENOMIC DNA]</scope>
    <source>
        <strain evidence="2">AS07pgkLD_105</strain>
    </source>
</reference>
<gene>
    <name evidence="2" type="ORF">GX662_12925</name>
</gene>
<proteinExistence type="predicted"/>
<dbReference type="PANTHER" id="PTHR43447">
    <property type="entry name" value="ALPHA-AMYLASE"/>
    <property type="match status" value="1"/>
</dbReference>